<keyword evidence="5" id="KW-1278">Translocase</keyword>
<reference evidence="11" key="1">
    <citation type="journal article" date="2023" name="Int J Biol">
        <title>Comparative analysis of the mitochondrial genomes of the family Mactridae (Mollusca: Venerida) and their phylogenetic implications.</title>
        <authorList>
            <person name="Ma P."/>
            <person name="Liu Y."/>
            <person name="Wang J."/>
            <person name="Chen Y."/>
            <person name="Zhang Z."/>
            <person name="Zhang T."/>
            <person name="Wang H."/>
        </authorList>
    </citation>
    <scope>NUCLEOTIDE SEQUENCE</scope>
</reference>
<name>A0AA49X6N0_9BIVA</name>
<evidence type="ECO:0000256" key="3">
    <source>
        <dbReference type="ARBA" id="ARBA00015944"/>
    </source>
</evidence>
<evidence type="ECO:0000256" key="4">
    <source>
        <dbReference type="ARBA" id="ARBA00022692"/>
    </source>
</evidence>
<dbReference type="InterPro" id="IPR035973">
    <property type="entry name" value="Cyt_c_oxidase_su3-like_sf"/>
</dbReference>
<dbReference type="InterPro" id="IPR033945">
    <property type="entry name" value="Cyt_c_oxase_su3_dom"/>
</dbReference>
<comment type="function">
    <text evidence="8">Component of the cytochrome c oxidase, the last enzyme in the mitochondrial electron transport chain which drives oxidative phosphorylation. The respiratory chain contains 3 multisubunit complexes succinate dehydrogenase (complex II, CII), ubiquinol-cytochrome c oxidoreductase (cytochrome b-c1 complex, complex III, CIII) and cytochrome c oxidase (complex IV, CIV), that cooperate to transfer electrons derived from NADH and succinate to molecular oxygen, creating an electrochemical gradient over the inner membrane that drives transmembrane transport and the ATP synthase. Cytochrome c oxidase is the component of the respiratory chain that catalyzes the reduction of oxygen to water. Electrons originating from reduced cytochrome c in the intermembrane space (IMS) are transferred via the dinuclear copper A center (CU(A)) of subunit 2 and heme A of subunit 1 to the active site in subunit 1, a binuclear center (BNC) formed by heme A3 and copper B (CU(B)). The BNC reduces molecular oxygen to 2 water molecules using 4 electrons from cytochrome c in the IMS and 4 protons from the mitochondrial matrix.</text>
</comment>
<dbReference type="SUPFAM" id="SSF81452">
    <property type="entry name" value="Cytochrome c oxidase subunit III-like"/>
    <property type="match status" value="2"/>
</dbReference>
<dbReference type="CDD" id="cd01665">
    <property type="entry name" value="Cyt_c_Oxidase_III"/>
    <property type="match status" value="1"/>
</dbReference>
<feature type="transmembrane region" description="Helical" evidence="9">
    <location>
        <begin position="282"/>
        <end position="301"/>
    </location>
</feature>
<comment type="subcellular location">
    <subcellularLocation>
        <location evidence="1">Membrane</location>
        <topology evidence="1">Multi-pass membrane protein</topology>
    </subcellularLocation>
</comment>
<evidence type="ECO:0000259" key="10">
    <source>
        <dbReference type="PROSITE" id="PS50253"/>
    </source>
</evidence>
<dbReference type="InterPro" id="IPR024791">
    <property type="entry name" value="Cyt_c/ubiquinol_Oxase_su3"/>
</dbReference>
<dbReference type="Pfam" id="PF00510">
    <property type="entry name" value="COX3"/>
    <property type="match status" value="2"/>
</dbReference>
<dbReference type="Gene3D" id="1.20.120.80">
    <property type="entry name" value="Cytochrome c oxidase, subunit III, four-helix bundle"/>
    <property type="match status" value="2"/>
</dbReference>
<feature type="transmembrane region" description="Helical" evidence="9">
    <location>
        <begin position="94"/>
        <end position="119"/>
    </location>
</feature>
<proteinExistence type="inferred from homology"/>
<keyword evidence="7 9" id="KW-0472">Membrane</keyword>
<evidence type="ECO:0000256" key="7">
    <source>
        <dbReference type="ARBA" id="ARBA00023136"/>
    </source>
</evidence>
<organism evidence="11">
    <name type="scientific">Raeta sp</name>
    <dbReference type="NCBI Taxonomy" id="3067663"/>
    <lineage>
        <taxon>Eukaryota</taxon>
        <taxon>Metazoa</taxon>
        <taxon>Spiralia</taxon>
        <taxon>Lophotrochozoa</taxon>
        <taxon>Mollusca</taxon>
        <taxon>Bivalvia</taxon>
        <taxon>Autobranchia</taxon>
        <taxon>Heteroconchia</taxon>
        <taxon>Euheterodonta</taxon>
        <taxon>Imparidentia</taxon>
        <taxon>Neoheterodontei</taxon>
        <taxon>Venerida</taxon>
        <taxon>Mactroidea</taxon>
        <taxon>Anatinellidae</taxon>
        <taxon>Raeta</taxon>
    </lineage>
</organism>
<keyword evidence="6 9" id="KW-1133">Transmembrane helix</keyword>
<evidence type="ECO:0000256" key="8">
    <source>
        <dbReference type="RuleBase" id="RU003375"/>
    </source>
</evidence>
<feature type="transmembrane region" description="Helical" evidence="9">
    <location>
        <begin position="321"/>
        <end position="343"/>
    </location>
</feature>
<sequence>MKYPACSYKSPGFRKSTGFHVVDVSPWPIVVSSAVLGLACSLVGLFNMSDRSMSLAFLIGCVSLLLLSAIRWWSDIVLESTYLGRHTSLVVKTLRMGMFLFILSEVFFFVGFFWAFFYVSIGEISMNEVGQWPPVGVVAINPWEVPLLNTIILLSTGLSVTVAHKAISIHNKSPVFTGFVVSGISVGKSQSTLLCIIMNSSLVVLISRCFHWSFYKNPTFFKEKSVEEEGYDMVFKQKLLGKVCKASMKEDLFFRGEIAGLSCSSSYWNSKVKMGEAARKKALMHLLLTILGGSIFSYLQFKEYYWSSFSIADSVYGSSFYLMTGFHGVHVLVGTIFLSVVLLRTWRYHFCQYNHYFGFDAAVWYWHFVDVVWILLYVVVYIWGY</sequence>
<dbReference type="PANTHER" id="PTHR11403:SF7">
    <property type="entry name" value="CYTOCHROME C OXIDASE SUBUNIT 3"/>
    <property type="match status" value="1"/>
</dbReference>
<geneLocation type="mitochondrion" evidence="11"/>
<gene>
    <name evidence="11" type="primary">cox3</name>
</gene>
<dbReference type="InterPro" id="IPR000298">
    <property type="entry name" value="Cyt_c_oxidase-like_su3"/>
</dbReference>
<dbReference type="Gene3D" id="1.10.287.70">
    <property type="match status" value="1"/>
</dbReference>
<keyword evidence="8 11" id="KW-0496">Mitochondrion</keyword>
<dbReference type="AlphaFoldDB" id="A0AA49X6N0"/>
<feature type="transmembrane region" description="Helical" evidence="9">
    <location>
        <begin position="55"/>
        <end position="74"/>
    </location>
</feature>
<evidence type="ECO:0000313" key="11">
    <source>
        <dbReference type="EMBL" id="WLK25962.1"/>
    </source>
</evidence>
<dbReference type="PANTHER" id="PTHR11403">
    <property type="entry name" value="CYTOCHROME C OXIDASE SUBUNIT III"/>
    <property type="match status" value="1"/>
</dbReference>
<protein>
    <recommendedName>
        <fullName evidence="3 8">Cytochrome c oxidase subunit 3</fullName>
    </recommendedName>
</protein>
<feature type="transmembrane region" description="Helical" evidence="9">
    <location>
        <begin position="364"/>
        <end position="384"/>
    </location>
</feature>
<reference evidence="11" key="2">
    <citation type="submission" date="2023-01" db="EMBL/GenBank/DDBJ databases">
        <authorList>
            <person name="Ma P."/>
            <person name="Wang H."/>
            <person name="Liu Y."/>
        </authorList>
    </citation>
    <scope>NUCLEOTIDE SEQUENCE</scope>
</reference>
<dbReference type="GO" id="GO:0016020">
    <property type="term" value="C:membrane"/>
    <property type="evidence" value="ECO:0007669"/>
    <property type="project" value="UniProtKB-SubCell"/>
</dbReference>
<comment type="similarity">
    <text evidence="2 8">Belongs to the cytochrome c oxidase subunit 3 family.</text>
</comment>
<evidence type="ECO:0000256" key="6">
    <source>
        <dbReference type="ARBA" id="ARBA00022989"/>
    </source>
</evidence>
<evidence type="ECO:0000256" key="9">
    <source>
        <dbReference type="SAM" id="Phobius"/>
    </source>
</evidence>
<evidence type="ECO:0000256" key="2">
    <source>
        <dbReference type="ARBA" id="ARBA00010581"/>
    </source>
</evidence>
<feature type="domain" description="Heme-copper oxidase subunit III family profile" evidence="10">
    <location>
        <begin position="15"/>
        <end position="385"/>
    </location>
</feature>
<keyword evidence="4 8" id="KW-0812">Transmembrane</keyword>
<evidence type="ECO:0000256" key="5">
    <source>
        <dbReference type="ARBA" id="ARBA00022967"/>
    </source>
</evidence>
<dbReference type="GO" id="GO:0005739">
    <property type="term" value="C:mitochondrion"/>
    <property type="evidence" value="ECO:0007669"/>
    <property type="project" value="TreeGrafter"/>
</dbReference>
<dbReference type="InterPro" id="IPR013833">
    <property type="entry name" value="Cyt_c_oxidase_su3_a-hlx"/>
</dbReference>
<evidence type="ECO:0000256" key="1">
    <source>
        <dbReference type="ARBA" id="ARBA00004141"/>
    </source>
</evidence>
<dbReference type="EMBL" id="OQ197859">
    <property type="protein sequence ID" value="WLK25962.1"/>
    <property type="molecule type" value="Genomic_DNA"/>
</dbReference>
<feature type="transmembrane region" description="Helical" evidence="9">
    <location>
        <begin position="27"/>
        <end position="48"/>
    </location>
</feature>
<dbReference type="PROSITE" id="PS50253">
    <property type="entry name" value="COX3"/>
    <property type="match status" value="1"/>
</dbReference>
<accession>A0AA49X6N0</accession>
<dbReference type="GO" id="GO:0006123">
    <property type="term" value="P:mitochondrial electron transport, cytochrome c to oxygen"/>
    <property type="evidence" value="ECO:0007669"/>
    <property type="project" value="TreeGrafter"/>
</dbReference>
<dbReference type="GO" id="GO:0004129">
    <property type="term" value="F:cytochrome-c oxidase activity"/>
    <property type="evidence" value="ECO:0007669"/>
    <property type="project" value="InterPro"/>
</dbReference>